<dbReference type="Gene3D" id="4.10.1000.10">
    <property type="entry name" value="Zinc finger, CCCH-type"/>
    <property type="match status" value="1"/>
</dbReference>
<dbReference type="SUPFAM" id="SSF90229">
    <property type="entry name" value="CCCH zinc finger"/>
    <property type="match status" value="2"/>
</dbReference>
<feature type="compositionally biased region" description="Basic and acidic residues" evidence="5">
    <location>
        <begin position="294"/>
        <end position="303"/>
    </location>
</feature>
<evidence type="ECO:0000256" key="2">
    <source>
        <dbReference type="ARBA" id="ARBA00022771"/>
    </source>
</evidence>
<evidence type="ECO:0000256" key="1">
    <source>
        <dbReference type="ARBA" id="ARBA00022723"/>
    </source>
</evidence>
<name>A0A067PSU2_9AGAM</name>
<dbReference type="PROSITE" id="PS50103">
    <property type="entry name" value="ZF_C3H1"/>
    <property type="match status" value="2"/>
</dbReference>
<evidence type="ECO:0000256" key="4">
    <source>
        <dbReference type="PROSITE-ProRule" id="PRU00723"/>
    </source>
</evidence>
<dbReference type="PANTHER" id="PTHR38846:SF1">
    <property type="entry name" value="C3H1-TYPE DOMAIN-CONTAINING PROTEIN"/>
    <property type="match status" value="1"/>
</dbReference>
<feature type="zinc finger region" description="C3H1-type" evidence="4">
    <location>
        <begin position="1"/>
        <end position="29"/>
    </location>
</feature>
<feature type="zinc finger region" description="C3H1-type" evidence="4">
    <location>
        <begin position="35"/>
        <end position="63"/>
    </location>
</feature>
<keyword evidence="3 4" id="KW-0862">Zinc</keyword>
<evidence type="ECO:0000256" key="5">
    <source>
        <dbReference type="SAM" id="MobiDB-lite"/>
    </source>
</evidence>
<reference evidence="8" key="1">
    <citation type="journal article" date="2014" name="Proc. Natl. Acad. Sci. U.S.A.">
        <title>Extensive sampling of basidiomycete genomes demonstrates inadequacy of the white-rot/brown-rot paradigm for wood decay fungi.</title>
        <authorList>
            <person name="Riley R."/>
            <person name="Salamov A.A."/>
            <person name="Brown D.W."/>
            <person name="Nagy L.G."/>
            <person name="Floudas D."/>
            <person name="Held B.W."/>
            <person name="Levasseur A."/>
            <person name="Lombard V."/>
            <person name="Morin E."/>
            <person name="Otillar R."/>
            <person name="Lindquist E.A."/>
            <person name="Sun H."/>
            <person name="LaButti K.M."/>
            <person name="Schmutz J."/>
            <person name="Jabbour D."/>
            <person name="Luo H."/>
            <person name="Baker S.E."/>
            <person name="Pisabarro A.G."/>
            <person name="Walton J.D."/>
            <person name="Blanchette R.A."/>
            <person name="Henrissat B."/>
            <person name="Martin F."/>
            <person name="Cullen D."/>
            <person name="Hibbett D.S."/>
            <person name="Grigoriev I.V."/>
        </authorList>
    </citation>
    <scope>NUCLEOTIDE SEQUENCE [LARGE SCALE GENOMIC DNA]</scope>
    <source>
        <strain evidence="8">MUCL 33604</strain>
    </source>
</reference>
<keyword evidence="2 4" id="KW-0863">Zinc-finger</keyword>
<keyword evidence="8" id="KW-1185">Reference proteome</keyword>
<feature type="compositionally biased region" description="Basic and acidic residues" evidence="5">
    <location>
        <begin position="313"/>
        <end position="333"/>
    </location>
</feature>
<keyword evidence="1 4" id="KW-0479">Metal-binding</keyword>
<dbReference type="InterPro" id="IPR036855">
    <property type="entry name" value="Znf_CCCH_sf"/>
</dbReference>
<gene>
    <name evidence="7" type="ORF">JAAARDRAFT_197541</name>
</gene>
<proteinExistence type="predicted"/>
<sequence length="412" mass="46723">MSQPQICLYYSRTGTCKFGTDCRYRHVLGGASETAAPTQVCQHYSRTGNCRFGTGCRYRHVDAGVEAVTEPAPPPPKPLLPPSSHLSEFFSLYPLFKPSPCSPILPESHRLCSETYHWGRENPEKEKARALFKYAMVYEFNGVYGTDVDDPASWSKVCQVLELPAVPGSSDACRRAVEAVFVNIVDLIDATRTGQKVRVFQTAEELLQYTKETGKVFSLNGYAGGLLKYLYRKVFGEPRGLRPVPRKERREKERAVKEREGKESGRKEVMRVKESAPTKDEDSESESLKKKKESRFMKTESLKKRAQLLNQLETRDKPRTSSSKKRPEQDQTPKMRIMGLSGGKRAENEKRSEKENQKVRDLVKENIRSEMGGKGSSGKGKRGEKGWFDAKAGVRDFVVKGERLAYEWEEEE</sequence>
<dbReference type="STRING" id="933084.A0A067PSU2"/>
<dbReference type="Proteomes" id="UP000027265">
    <property type="component" value="Unassembled WGS sequence"/>
</dbReference>
<dbReference type="PANTHER" id="PTHR38846">
    <property type="entry name" value="C3H1-TYPE DOMAIN-CONTAINING PROTEIN"/>
    <property type="match status" value="1"/>
</dbReference>
<evidence type="ECO:0000256" key="3">
    <source>
        <dbReference type="ARBA" id="ARBA00022833"/>
    </source>
</evidence>
<dbReference type="Pfam" id="PF00642">
    <property type="entry name" value="zf-CCCH"/>
    <property type="match status" value="2"/>
</dbReference>
<evidence type="ECO:0000313" key="8">
    <source>
        <dbReference type="Proteomes" id="UP000027265"/>
    </source>
</evidence>
<organism evidence="7 8">
    <name type="scientific">Jaapia argillacea MUCL 33604</name>
    <dbReference type="NCBI Taxonomy" id="933084"/>
    <lineage>
        <taxon>Eukaryota</taxon>
        <taxon>Fungi</taxon>
        <taxon>Dikarya</taxon>
        <taxon>Basidiomycota</taxon>
        <taxon>Agaricomycotina</taxon>
        <taxon>Agaricomycetes</taxon>
        <taxon>Agaricomycetidae</taxon>
        <taxon>Jaapiales</taxon>
        <taxon>Jaapiaceae</taxon>
        <taxon>Jaapia</taxon>
    </lineage>
</organism>
<feature type="domain" description="C3H1-type" evidence="6">
    <location>
        <begin position="35"/>
        <end position="63"/>
    </location>
</feature>
<feature type="domain" description="C3H1-type" evidence="6">
    <location>
        <begin position="1"/>
        <end position="29"/>
    </location>
</feature>
<feature type="region of interest" description="Disordered" evidence="5">
    <location>
        <begin position="240"/>
        <end position="386"/>
    </location>
</feature>
<dbReference type="HOGENOM" id="CLU_767396_0_0_1"/>
<dbReference type="SMART" id="SM00356">
    <property type="entry name" value="ZnF_C3H1"/>
    <property type="match status" value="2"/>
</dbReference>
<dbReference type="GO" id="GO:0008270">
    <property type="term" value="F:zinc ion binding"/>
    <property type="evidence" value="ECO:0007669"/>
    <property type="project" value="UniProtKB-KW"/>
</dbReference>
<feature type="compositionally biased region" description="Basic and acidic residues" evidence="5">
    <location>
        <begin position="344"/>
        <end position="368"/>
    </location>
</feature>
<dbReference type="InterPro" id="IPR000571">
    <property type="entry name" value="Znf_CCCH"/>
</dbReference>
<evidence type="ECO:0000259" key="6">
    <source>
        <dbReference type="PROSITE" id="PS50103"/>
    </source>
</evidence>
<protein>
    <recommendedName>
        <fullName evidence="6">C3H1-type domain-containing protein</fullName>
    </recommendedName>
</protein>
<dbReference type="InParanoid" id="A0A067PSU2"/>
<feature type="compositionally biased region" description="Basic and acidic residues" evidence="5">
    <location>
        <begin position="240"/>
        <end position="280"/>
    </location>
</feature>
<accession>A0A067PSU2</accession>
<dbReference type="EMBL" id="KL197734">
    <property type="protein sequence ID" value="KDQ53391.1"/>
    <property type="molecule type" value="Genomic_DNA"/>
</dbReference>
<dbReference type="AlphaFoldDB" id="A0A067PSU2"/>
<evidence type="ECO:0000313" key="7">
    <source>
        <dbReference type="EMBL" id="KDQ53391.1"/>
    </source>
</evidence>
<dbReference type="OrthoDB" id="6105938at2759"/>